<dbReference type="Gene3D" id="3.30.470.20">
    <property type="entry name" value="ATP-grasp fold, B domain"/>
    <property type="match status" value="1"/>
</dbReference>
<gene>
    <name evidence="1" type="ORF">ACFO8Q_05205</name>
</gene>
<sequence>MIRWQTLNGALRWGSGDGGSFLRQTASSFLICPPTAVLTASSLKKFVTKYKAAYIKPNGKHRGEGIIKVWKTSAGYAFVREQGEPLVFSSLVSLYRTIRKETPKTKYVIQKAIDLAEVEGRPHDFRIMMMRDTQRQWRYVGMLARVAHKDCVITNAKREHGKVINAETALKQSFEDADVEKLKQQMIQLSYQICRRLDHYQYYWKAGVDLAFDKKGKLWMIEANTWPGVTAFRKLPDQSTYRKIRAMAAAYRRRRRVKIPSKALP</sequence>
<dbReference type="Proteomes" id="UP001596002">
    <property type="component" value="Unassembled WGS sequence"/>
</dbReference>
<dbReference type="SUPFAM" id="SSF56059">
    <property type="entry name" value="Glutathione synthetase ATP-binding domain-like"/>
    <property type="match status" value="1"/>
</dbReference>
<dbReference type="Pfam" id="PF14398">
    <property type="entry name" value="ATPgrasp_YheCD"/>
    <property type="match status" value="1"/>
</dbReference>
<comment type="caution">
    <text evidence="1">The sequence shown here is derived from an EMBL/GenBank/DDBJ whole genome shotgun (WGS) entry which is preliminary data.</text>
</comment>
<dbReference type="InterPro" id="IPR026838">
    <property type="entry name" value="YheC/D"/>
</dbReference>
<protein>
    <submittedName>
        <fullName evidence="1">YheC/YheD family protein</fullName>
    </submittedName>
</protein>
<reference evidence="2" key="1">
    <citation type="journal article" date="2019" name="Int. J. Syst. Evol. Microbiol.">
        <title>The Global Catalogue of Microorganisms (GCM) 10K type strain sequencing project: providing services to taxonomists for standard genome sequencing and annotation.</title>
        <authorList>
            <consortium name="The Broad Institute Genomics Platform"/>
            <consortium name="The Broad Institute Genome Sequencing Center for Infectious Disease"/>
            <person name="Wu L."/>
            <person name="Ma J."/>
        </authorList>
    </citation>
    <scope>NUCLEOTIDE SEQUENCE [LARGE SCALE GENOMIC DNA]</scope>
    <source>
        <strain evidence="2">WYCCWR 12678</strain>
    </source>
</reference>
<keyword evidence="2" id="KW-1185">Reference proteome</keyword>
<evidence type="ECO:0000313" key="1">
    <source>
        <dbReference type="EMBL" id="MFC4766771.1"/>
    </source>
</evidence>
<accession>A0ABV9PX10</accession>
<organism evidence="1 2">
    <name type="scientific">Effusibacillus consociatus</name>
    <dbReference type="NCBI Taxonomy" id="1117041"/>
    <lineage>
        <taxon>Bacteria</taxon>
        <taxon>Bacillati</taxon>
        <taxon>Bacillota</taxon>
        <taxon>Bacilli</taxon>
        <taxon>Bacillales</taxon>
        <taxon>Alicyclobacillaceae</taxon>
        <taxon>Effusibacillus</taxon>
    </lineage>
</organism>
<proteinExistence type="predicted"/>
<dbReference type="RefSeq" id="WP_380024666.1">
    <property type="nucleotide sequence ID" value="NZ_JBHSHC010000029.1"/>
</dbReference>
<evidence type="ECO:0000313" key="2">
    <source>
        <dbReference type="Proteomes" id="UP001596002"/>
    </source>
</evidence>
<dbReference type="EMBL" id="JBHSHC010000029">
    <property type="protein sequence ID" value="MFC4766771.1"/>
    <property type="molecule type" value="Genomic_DNA"/>
</dbReference>
<name>A0ABV9PX10_9BACL</name>